<evidence type="ECO:0000256" key="5">
    <source>
        <dbReference type="ARBA" id="ARBA00023186"/>
    </source>
</evidence>
<gene>
    <name evidence="8" type="ORF">PHYEVI_LOCUS10815</name>
</gene>
<evidence type="ECO:0000313" key="9">
    <source>
        <dbReference type="Proteomes" id="UP001153712"/>
    </source>
</evidence>
<dbReference type="InterPro" id="IPR016098">
    <property type="entry name" value="CAP/MinC_C"/>
</dbReference>
<sequence length="388" mass="44484">MIGRGARSLFWLAVCGGTSYVLLTVIPQSEEQINKLREKQNPQERKASEDKARSFMNILSSASHTDKPFNKLNFLTQRETERQLNVRKKKDTKGSTGADNEKLEFFESLFAEKRLYIENLIELTKSVPIDELPEHFNLILKEIVTLQKYVAASNIFIRNYDVERCQNILQDLTLKSKRLEDELLPKKKFSFKNRAKQSPQATSIKPKSTDVVDNKIKIEPDKITTGFFDKRNETLTLSSTDLFQKDITLENLESCTVILKGTPSTLHLNRLNDCKIFCGPVSTSVFAENCENSTLVIACQQLRLHGSKHTDIYLYVTSRAIMEDCSDISVAPYNWTYDGIADDFQSASFDSAANNWTSIDDFNWLNRKHSPNWKVIDESNRVTDWNLI</sequence>
<feature type="domain" description="C-CAP/cofactor C-like" evidence="7">
    <location>
        <begin position="199"/>
        <end position="364"/>
    </location>
</feature>
<dbReference type="Gene3D" id="2.160.20.70">
    <property type="match status" value="1"/>
</dbReference>
<evidence type="ECO:0000259" key="7">
    <source>
        <dbReference type="PROSITE" id="PS51329"/>
    </source>
</evidence>
<dbReference type="InterPro" id="IPR031925">
    <property type="entry name" value="TBCC_N"/>
</dbReference>
<dbReference type="InterPro" id="IPR006599">
    <property type="entry name" value="CARP_motif"/>
</dbReference>
<comment type="subcellular location">
    <subcellularLocation>
        <location evidence="1">Cytoplasm</location>
    </subcellularLocation>
</comment>
<reference evidence="8" key="1">
    <citation type="submission" date="2022-01" db="EMBL/GenBank/DDBJ databases">
        <authorList>
            <person name="King R."/>
        </authorList>
    </citation>
    <scope>NUCLEOTIDE SEQUENCE</scope>
</reference>
<keyword evidence="9" id="KW-1185">Reference proteome</keyword>
<dbReference type="InterPro" id="IPR027684">
    <property type="entry name" value="TBCC"/>
</dbReference>
<proteinExistence type="inferred from homology"/>
<comment type="subunit">
    <text evidence="6">Supercomplex made of cofactors A to E. Cofactors A and D function by capturing and stabilizing tubulin in a quasi-native conformation. Cofactor E binds to the cofactor D-tubulin complex; interaction with cofactor C then causes the release of tubulin polypeptides that are committed to the native state.</text>
</comment>
<name>A0A9N9TT56_PHYSR</name>
<dbReference type="AlphaFoldDB" id="A0A9N9TT56"/>
<dbReference type="PANTHER" id="PTHR15139:SF0">
    <property type="entry name" value="TUBULIN-SPECIFIC CHAPERONE C"/>
    <property type="match status" value="1"/>
</dbReference>
<evidence type="ECO:0000256" key="1">
    <source>
        <dbReference type="ARBA" id="ARBA00004496"/>
    </source>
</evidence>
<dbReference type="GO" id="GO:0007021">
    <property type="term" value="P:tubulin complex assembly"/>
    <property type="evidence" value="ECO:0007669"/>
    <property type="project" value="TreeGrafter"/>
</dbReference>
<keyword evidence="5" id="KW-0143">Chaperone</keyword>
<dbReference type="InterPro" id="IPR038397">
    <property type="entry name" value="TBCC_N_sf"/>
</dbReference>
<dbReference type="OrthoDB" id="194775at2759"/>
<dbReference type="GO" id="GO:0007023">
    <property type="term" value="P:post-chaperonin tubulin folding pathway"/>
    <property type="evidence" value="ECO:0007669"/>
    <property type="project" value="InterPro"/>
</dbReference>
<keyword evidence="3" id="KW-0963">Cytoplasm</keyword>
<dbReference type="Gene3D" id="1.20.58.1250">
    <property type="entry name" value="Tubulin Binding Cofactor C, N-terminal domain"/>
    <property type="match status" value="1"/>
</dbReference>
<evidence type="ECO:0000313" key="8">
    <source>
        <dbReference type="EMBL" id="CAG9864562.1"/>
    </source>
</evidence>
<dbReference type="SMART" id="SM00673">
    <property type="entry name" value="CARP"/>
    <property type="match status" value="2"/>
</dbReference>
<evidence type="ECO:0000256" key="6">
    <source>
        <dbReference type="ARBA" id="ARBA00026055"/>
    </source>
</evidence>
<dbReference type="Pfam" id="PF07986">
    <property type="entry name" value="TBCC"/>
    <property type="match status" value="1"/>
</dbReference>
<dbReference type="GO" id="GO:0015631">
    <property type="term" value="F:tubulin binding"/>
    <property type="evidence" value="ECO:0007669"/>
    <property type="project" value="InterPro"/>
</dbReference>
<evidence type="ECO:0000256" key="4">
    <source>
        <dbReference type="ARBA" id="ARBA00022990"/>
    </source>
</evidence>
<evidence type="ECO:0000256" key="2">
    <source>
        <dbReference type="ARBA" id="ARBA00008848"/>
    </source>
</evidence>
<dbReference type="PROSITE" id="PS51329">
    <property type="entry name" value="C_CAP_COFACTOR_C"/>
    <property type="match status" value="1"/>
</dbReference>
<evidence type="ECO:0000256" key="3">
    <source>
        <dbReference type="ARBA" id="ARBA00022490"/>
    </source>
</evidence>
<dbReference type="Pfam" id="PF16752">
    <property type="entry name" value="TBCC_N"/>
    <property type="match status" value="1"/>
</dbReference>
<comment type="similarity">
    <text evidence="2">Belongs to the TBCC family.</text>
</comment>
<protein>
    <recommendedName>
        <fullName evidence="7">C-CAP/cofactor C-like domain-containing protein</fullName>
    </recommendedName>
</protein>
<accession>A0A9N9TT56</accession>
<dbReference type="InterPro" id="IPR012945">
    <property type="entry name" value="Tubulin-bd_cofactor_C_dom"/>
</dbReference>
<dbReference type="InterPro" id="IPR017901">
    <property type="entry name" value="C-CAP_CF_C-like"/>
</dbReference>
<dbReference type="PANTHER" id="PTHR15139">
    <property type="entry name" value="TUBULIN FOLDING COFACTOR C"/>
    <property type="match status" value="1"/>
</dbReference>
<dbReference type="GO" id="GO:0005737">
    <property type="term" value="C:cytoplasm"/>
    <property type="evidence" value="ECO:0007669"/>
    <property type="project" value="UniProtKB-SubCell"/>
</dbReference>
<dbReference type="Proteomes" id="UP001153712">
    <property type="component" value="Chromosome 8"/>
</dbReference>
<organism evidence="8 9">
    <name type="scientific">Phyllotreta striolata</name>
    <name type="common">Striped flea beetle</name>
    <name type="synonym">Crioceris striolata</name>
    <dbReference type="NCBI Taxonomy" id="444603"/>
    <lineage>
        <taxon>Eukaryota</taxon>
        <taxon>Metazoa</taxon>
        <taxon>Ecdysozoa</taxon>
        <taxon>Arthropoda</taxon>
        <taxon>Hexapoda</taxon>
        <taxon>Insecta</taxon>
        <taxon>Pterygota</taxon>
        <taxon>Neoptera</taxon>
        <taxon>Endopterygota</taxon>
        <taxon>Coleoptera</taxon>
        <taxon>Polyphaga</taxon>
        <taxon>Cucujiformia</taxon>
        <taxon>Chrysomeloidea</taxon>
        <taxon>Chrysomelidae</taxon>
        <taxon>Galerucinae</taxon>
        <taxon>Alticini</taxon>
        <taxon>Phyllotreta</taxon>
    </lineage>
</organism>
<keyword evidence="4" id="KW-0007">Acetylation</keyword>
<dbReference type="EMBL" id="OU900101">
    <property type="protein sequence ID" value="CAG9864562.1"/>
    <property type="molecule type" value="Genomic_DNA"/>
</dbReference>